<organism evidence="1">
    <name type="scientific">Macaca fascicularis</name>
    <name type="common">Crab-eating macaque</name>
    <name type="synonym">Cynomolgus monkey</name>
    <dbReference type="NCBI Taxonomy" id="9541"/>
    <lineage>
        <taxon>Eukaryota</taxon>
        <taxon>Metazoa</taxon>
        <taxon>Chordata</taxon>
        <taxon>Craniata</taxon>
        <taxon>Vertebrata</taxon>
        <taxon>Euteleostomi</taxon>
        <taxon>Mammalia</taxon>
        <taxon>Eutheria</taxon>
        <taxon>Euarchontoglires</taxon>
        <taxon>Primates</taxon>
        <taxon>Haplorrhini</taxon>
        <taxon>Catarrhini</taxon>
        <taxon>Cercopithecidae</taxon>
        <taxon>Cercopithecinae</taxon>
        <taxon>Macaca</taxon>
    </lineage>
</organism>
<dbReference type="EMBL" id="AB046630">
    <property type="protein sequence ID" value="BAB03548.1"/>
    <property type="molecule type" value="mRNA"/>
</dbReference>
<sequence length="93" mass="10540">MSRGRFYRSLCYTDKEMEVQTGSVSCSRSHSWQVSELAANLGLTVNPQHVQPLWCYSAKHPQTQWLVTTIILLSLMVYEDQELGKDLLHGSGP</sequence>
<dbReference type="AlphaFoldDB" id="Q9N017"/>
<protein>
    <submittedName>
        <fullName evidence="1">Uncharacterized protein</fullName>
    </submittedName>
</protein>
<accession>Q9N017</accession>
<name>Q9N017_MACFA</name>
<reference evidence="1" key="1">
    <citation type="submission" date="2000-07" db="EMBL/GenBank/DDBJ databases">
        <title>Isolation of full-length cDNA clones from macaque brain cDNA libraries.</title>
        <authorList>
            <person name="Osada N."/>
            <person name="Hida M."/>
            <person name="Kusuda J."/>
            <person name="Tanuma R."/>
            <person name="Iseki K."/>
            <person name="Hirai M."/>
            <person name="Terao K."/>
            <person name="Suzuki Y."/>
            <person name="Sugano S."/>
            <person name="Hashimoto K."/>
        </authorList>
    </citation>
    <scope>NUCLEOTIDE SEQUENCE</scope>
    <source>
        <tissue evidence="1">Cerebellum cortex</tissue>
    </source>
</reference>
<proteinExistence type="evidence at transcript level"/>
<evidence type="ECO:0000313" key="1">
    <source>
        <dbReference type="EMBL" id="BAB03548.1"/>
    </source>
</evidence>